<name>A0A5B7IJU4_PORTR</name>
<dbReference type="OrthoDB" id="415825at2759"/>
<gene>
    <name evidence="1" type="primary">Dhcr24_0</name>
    <name evidence="1" type="ORF">E2C01_076462</name>
</gene>
<comment type="caution">
    <text evidence="1">The sequence shown here is derived from an EMBL/GenBank/DDBJ whole genome shotgun (WGS) entry which is preliminary data.</text>
</comment>
<proteinExistence type="predicted"/>
<organism evidence="1 2">
    <name type="scientific">Portunus trituberculatus</name>
    <name type="common">Swimming crab</name>
    <name type="synonym">Neptunus trituberculatus</name>
    <dbReference type="NCBI Taxonomy" id="210409"/>
    <lineage>
        <taxon>Eukaryota</taxon>
        <taxon>Metazoa</taxon>
        <taxon>Ecdysozoa</taxon>
        <taxon>Arthropoda</taxon>
        <taxon>Crustacea</taxon>
        <taxon>Multicrustacea</taxon>
        <taxon>Malacostraca</taxon>
        <taxon>Eumalacostraca</taxon>
        <taxon>Eucarida</taxon>
        <taxon>Decapoda</taxon>
        <taxon>Pleocyemata</taxon>
        <taxon>Brachyura</taxon>
        <taxon>Eubrachyura</taxon>
        <taxon>Portunoidea</taxon>
        <taxon>Portunidae</taxon>
        <taxon>Portuninae</taxon>
        <taxon>Portunus</taxon>
    </lineage>
</organism>
<dbReference type="AlphaFoldDB" id="A0A5B7IJU4"/>
<protein>
    <submittedName>
        <fullName evidence="1">Delta(24)-sterol reductase</fullName>
    </submittedName>
</protein>
<dbReference type="Proteomes" id="UP000324222">
    <property type="component" value="Unassembled WGS sequence"/>
</dbReference>
<reference evidence="1 2" key="1">
    <citation type="submission" date="2019-05" db="EMBL/GenBank/DDBJ databases">
        <title>Another draft genome of Portunus trituberculatus and its Hox gene families provides insights of decapod evolution.</title>
        <authorList>
            <person name="Jeong J.-H."/>
            <person name="Song I."/>
            <person name="Kim S."/>
            <person name="Choi T."/>
            <person name="Kim D."/>
            <person name="Ryu S."/>
            <person name="Kim W."/>
        </authorList>
    </citation>
    <scope>NUCLEOTIDE SEQUENCE [LARGE SCALE GENOMIC DNA]</scope>
    <source>
        <tissue evidence="1">Muscle</tissue>
    </source>
</reference>
<evidence type="ECO:0000313" key="2">
    <source>
        <dbReference type="Proteomes" id="UP000324222"/>
    </source>
</evidence>
<sequence>MCTARPGWQTISFREGAYKKTCHKVAINLVDVLQIDTEKKVHEYQSGLGFCVNDKADVEGPAIAGSARFTGLKKEDMEEGPAVAGLARFTGLKKEDM</sequence>
<dbReference type="EMBL" id="VSRR010058123">
    <property type="protein sequence ID" value="MPC81827.1"/>
    <property type="molecule type" value="Genomic_DNA"/>
</dbReference>
<accession>A0A5B7IJU4</accession>
<evidence type="ECO:0000313" key="1">
    <source>
        <dbReference type="EMBL" id="MPC81827.1"/>
    </source>
</evidence>
<keyword evidence="2" id="KW-1185">Reference proteome</keyword>